<feature type="compositionally biased region" description="Basic and acidic residues" evidence="1">
    <location>
        <begin position="1"/>
        <end position="19"/>
    </location>
</feature>
<accession>A0A6S6P1X2</accession>
<evidence type="ECO:0000256" key="1">
    <source>
        <dbReference type="SAM" id="MobiDB-lite"/>
    </source>
</evidence>
<feature type="region of interest" description="Disordered" evidence="1">
    <location>
        <begin position="1"/>
        <end position="25"/>
    </location>
</feature>
<organism evidence="2 3">
    <name type="scientific">Mycolicibacterium litorale</name>
    <dbReference type="NCBI Taxonomy" id="758802"/>
    <lineage>
        <taxon>Bacteria</taxon>
        <taxon>Bacillati</taxon>
        <taxon>Actinomycetota</taxon>
        <taxon>Actinomycetes</taxon>
        <taxon>Mycobacteriales</taxon>
        <taxon>Mycobacteriaceae</taxon>
        <taxon>Mycolicibacterium</taxon>
    </lineage>
</organism>
<feature type="compositionally biased region" description="Basic and acidic residues" evidence="1">
    <location>
        <begin position="62"/>
        <end position="79"/>
    </location>
</feature>
<feature type="region of interest" description="Disordered" evidence="1">
    <location>
        <begin position="57"/>
        <end position="79"/>
    </location>
</feature>
<protein>
    <submittedName>
        <fullName evidence="2">Uncharacterized protein</fullName>
    </submittedName>
</protein>
<dbReference type="Proteomes" id="UP000515734">
    <property type="component" value="Chromosome"/>
</dbReference>
<proteinExistence type="predicted"/>
<evidence type="ECO:0000313" key="3">
    <source>
        <dbReference type="Proteomes" id="UP000515734"/>
    </source>
</evidence>
<evidence type="ECO:0000313" key="2">
    <source>
        <dbReference type="EMBL" id="BCI52182.1"/>
    </source>
</evidence>
<gene>
    <name evidence="2" type="ORF">NIIDNTM18_14600</name>
</gene>
<dbReference type="AlphaFoldDB" id="A0A6S6P1X2"/>
<reference evidence="2 3" key="1">
    <citation type="submission" date="2020-07" db="EMBL/GenBank/DDBJ databases">
        <title>Complete genome sequence of Mycolicibacterium litorale like strain isolated from cardiac implantable electronic device infection.</title>
        <authorList>
            <person name="Fukano H."/>
            <person name="Miyama H."/>
            <person name="Hoshino Y."/>
        </authorList>
    </citation>
    <scope>NUCLEOTIDE SEQUENCE [LARGE SCALE GENOMIC DNA]</scope>
    <source>
        <strain evidence="2 3">NIIDNTM18</strain>
    </source>
</reference>
<name>A0A6S6P1X2_9MYCO</name>
<sequence length="79" mass="8772">MAPVHRTEVAHESAGRDTSVDNMPATGNATVSDLLVFGHVLEGRILFEREGAPRRGITAGESFREPHHLCHRDAQRRED</sequence>
<dbReference type="EMBL" id="AP023287">
    <property type="protein sequence ID" value="BCI52182.1"/>
    <property type="molecule type" value="Genomic_DNA"/>
</dbReference>